<dbReference type="GO" id="GO:0016705">
    <property type="term" value="F:oxidoreductase activity, acting on paired donors, with incorporation or reduction of molecular oxygen"/>
    <property type="evidence" value="ECO:0007669"/>
    <property type="project" value="InterPro"/>
</dbReference>
<evidence type="ECO:0000256" key="10">
    <source>
        <dbReference type="RuleBase" id="RU000461"/>
    </source>
</evidence>
<keyword evidence="4 9" id="KW-0349">Heme</keyword>
<dbReference type="GO" id="GO:0004497">
    <property type="term" value="F:monooxygenase activity"/>
    <property type="evidence" value="ECO:0007669"/>
    <property type="project" value="UniProtKB-KW"/>
</dbReference>
<evidence type="ECO:0000256" key="4">
    <source>
        <dbReference type="ARBA" id="ARBA00022617"/>
    </source>
</evidence>
<dbReference type="eggNOG" id="KOG0156">
    <property type="taxonomic scope" value="Eukaryota"/>
</dbReference>
<evidence type="ECO:0000256" key="5">
    <source>
        <dbReference type="ARBA" id="ARBA00022723"/>
    </source>
</evidence>
<comment type="pathway">
    <text evidence="2">Secondary metabolite biosynthesis.</text>
</comment>
<evidence type="ECO:0000313" key="11">
    <source>
        <dbReference type="EMBL" id="KTB40401.1"/>
    </source>
</evidence>
<evidence type="ECO:0000256" key="7">
    <source>
        <dbReference type="ARBA" id="ARBA00023004"/>
    </source>
</evidence>
<dbReference type="CDD" id="cd11065">
    <property type="entry name" value="CYP64-like"/>
    <property type="match status" value="1"/>
</dbReference>
<evidence type="ECO:0000256" key="8">
    <source>
        <dbReference type="ARBA" id="ARBA00023033"/>
    </source>
</evidence>
<dbReference type="AlphaFoldDB" id="A0A0W0FVK1"/>
<dbReference type="PRINTS" id="PR00385">
    <property type="entry name" value="P450"/>
</dbReference>
<dbReference type="InterPro" id="IPR017972">
    <property type="entry name" value="Cyt_P450_CS"/>
</dbReference>
<gene>
    <name evidence="11" type="ORF">WG66_7021</name>
</gene>
<dbReference type="PANTHER" id="PTHR46300">
    <property type="entry name" value="P450, PUTATIVE (EUROFUNG)-RELATED-RELATED"/>
    <property type="match status" value="1"/>
</dbReference>
<reference evidence="11 12" key="1">
    <citation type="submission" date="2015-12" db="EMBL/GenBank/DDBJ databases">
        <title>Draft genome sequence of Moniliophthora roreri, the causal agent of frosty pod rot of cacao.</title>
        <authorList>
            <person name="Aime M.C."/>
            <person name="Diaz-Valderrama J.R."/>
            <person name="Kijpornyongpan T."/>
            <person name="Phillips-Mora W."/>
        </authorList>
    </citation>
    <scope>NUCLEOTIDE SEQUENCE [LARGE SCALE GENOMIC DNA]</scope>
    <source>
        <strain evidence="11 12">MCA 2952</strain>
    </source>
</reference>
<dbReference type="Gene3D" id="1.10.630.10">
    <property type="entry name" value="Cytochrome P450"/>
    <property type="match status" value="1"/>
</dbReference>
<dbReference type="Pfam" id="PF00067">
    <property type="entry name" value="p450"/>
    <property type="match status" value="1"/>
</dbReference>
<dbReference type="Proteomes" id="UP000054988">
    <property type="component" value="Unassembled WGS sequence"/>
</dbReference>
<dbReference type="InterPro" id="IPR050364">
    <property type="entry name" value="Cytochrome_P450_fung"/>
</dbReference>
<dbReference type="GO" id="GO:0005506">
    <property type="term" value="F:iron ion binding"/>
    <property type="evidence" value="ECO:0007669"/>
    <property type="project" value="InterPro"/>
</dbReference>
<evidence type="ECO:0008006" key="13">
    <source>
        <dbReference type="Google" id="ProtNLM"/>
    </source>
</evidence>
<proteinExistence type="inferred from homology"/>
<dbReference type="GO" id="GO:0020037">
    <property type="term" value="F:heme binding"/>
    <property type="evidence" value="ECO:0007669"/>
    <property type="project" value="InterPro"/>
</dbReference>
<comment type="cofactor">
    <cofactor evidence="1 9">
        <name>heme</name>
        <dbReference type="ChEBI" id="CHEBI:30413"/>
    </cofactor>
</comment>
<keyword evidence="5 9" id="KW-0479">Metal-binding</keyword>
<dbReference type="PANTHER" id="PTHR46300:SF7">
    <property type="entry name" value="P450, PUTATIVE (EUROFUNG)-RELATED"/>
    <property type="match status" value="1"/>
</dbReference>
<evidence type="ECO:0000256" key="9">
    <source>
        <dbReference type="PIRSR" id="PIRSR602401-1"/>
    </source>
</evidence>
<evidence type="ECO:0000256" key="1">
    <source>
        <dbReference type="ARBA" id="ARBA00001971"/>
    </source>
</evidence>
<evidence type="ECO:0000256" key="2">
    <source>
        <dbReference type="ARBA" id="ARBA00005179"/>
    </source>
</evidence>
<name>A0A0W0FVK1_MONRR</name>
<evidence type="ECO:0000256" key="3">
    <source>
        <dbReference type="ARBA" id="ARBA00010617"/>
    </source>
</evidence>
<keyword evidence="8 10" id="KW-0503">Monooxygenase</keyword>
<organism evidence="11 12">
    <name type="scientific">Moniliophthora roreri</name>
    <name type="common">Frosty pod rot fungus</name>
    <name type="synonym">Monilia roreri</name>
    <dbReference type="NCBI Taxonomy" id="221103"/>
    <lineage>
        <taxon>Eukaryota</taxon>
        <taxon>Fungi</taxon>
        <taxon>Dikarya</taxon>
        <taxon>Basidiomycota</taxon>
        <taxon>Agaricomycotina</taxon>
        <taxon>Agaricomycetes</taxon>
        <taxon>Agaricomycetidae</taxon>
        <taxon>Agaricales</taxon>
        <taxon>Marasmiineae</taxon>
        <taxon>Marasmiaceae</taxon>
        <taxon>Moniliophthora</taxon>
    </lineage>
</organism>
<dbReference type="PROSITE" id="PS00086">
    <property type="entry name" value="CYTOCHROME_P450"/>
    <property type="match status" value="1"/>
</dbReference>
<dbReference type="EMBL" id="LATX01001587">
    <property type="protein sequence ID" value="KTB40401.1"/>
    <property type="molecule type" value="Genomic_DNA"/>
</dbReference>
<accession>A0A0W0FVK1</accession>
<comment type="caution">
    <text evidence="11">The sequence shown here is derived from an EMBL/GenBank/DDBJ whole genome shotgun (WGS) entry which is preliminary data.</text>
</comment>
<dbReference type="InterPro" id="IPR001128">
    <property type="entry name" value="Cyt_P450"/>
</dbReference>
<comment type="similarity">
    <text evidence="3 10">Belongs to the cytochrome P450 family.</text>
</comment>
<dbReference type="InterPro" id="IPR002401">
    <property type="entry name" value="Cyt_P450_E_grp-I"/>
</dbReference>
<evidence type="ECO:0000313" key="12">
    <source>
        <dbReference type="Proteomes" id="UP000054988"/>
    </source>
</evidence>
<dbReference type="InterPro" id="IPR036396">
    <property type="entry name" value="Cyt_P450_sf"/>
</dbReference>
<protein>
    <recommendedName>
        <fullName evidence="13">Cytochrome P450</fullName>
    </recommendedName>
</protein>
<dbReference type="SUPFAM" id="SSF48264">
    <property type="entry name" value="Cytochrome P450"/>
    <property type="match status" value="1"/>
</dbReference>
<evidence type="ECO:0000256" key="6">
    <source>
        <dbReference type="ARBA" id="ARBA00023002"/>
    </source>
</evidence>
<keyword evidence="6 10" id="KW-0560">Oxidoreductase</keyword>
<keyword evidence="7 9" id="KW-0408">Iron</keyword>
<sequence length="526" mass="58614">MPSPMPSLITDVIASLACFAILNALILRARASKLPLPPGIPGFPLIGNILQIPISDEPEVFRRWGEQYASGSGLIHLNMVGHSVIIINSAKVASDLLDKRSRIYSSRPPTPMLCDLMGWDWNFGLQPYGDKWRTRRRIFLQSFNPNAAQQFRPQEIKATHFLLGRLLDNPEAFIVHLRHHAAEVIMSIAYGIAIEPHDDPYVSLAEHATKPAMDAMVPGAFLVDALPCLKYIPSWMPGAGFKRKAREWKNLSLRSANEPFPAGKQMIESGEFIPSFISLALGNIDGNIHESERQEKEKLVRDAAGAMYIAGADTTVAAIASFIFAMLAAPEAQRKAQEELDRVVRPGQLPSFDNEKSLPYVTAVVWESLRWKNVAPLAVPHYLEEEDEYNGYRIPKHAIVVGNVWAILHDESLYPEPFAFKPERYLKKLNDVVQINETVKDPTFAAFGFGPRICPGRHMAYSSVWIAIASILKTFDISKAADDHGNVIEPVYKPQSPIIATPLPFKCSIKPRSKEAEELVISNARL</sequence>
<dbReference type="PRINTS" id="PR00463">
    <property type="entry name" value="EP450I"/>
</dbReference>
<feature type="binding site" description="axial binding residue" evidence="9">
    <location>
        <position position="454"/>
    </location>
    <ligand>
        <name>heme</name>
        <dbReference type="ChEBI" id="CHEBI:30413"/>
    </ligand>
    <ligandPart>
        <name>Fe</name>
        <dbReference type="ChEBI" id="CHEBI:18248"/>
    </ligandPart>
</feature>